<reference evidence="1 2" key="1">
    <citation type="submission" date="2024-01" db="EMBL/GenBank/DDBJ databases">
        <title>Complete Genome Sequence of Alkalicoccus halolimnae BZ-SZ-XJ29T, a Moderately Halophilic Bacterium Isolated from a Salt Lake.</title>
        <authorList>
            <person name="Zhao B."/>
        </authorList>
    </citation>
    <scope>NUCLEOTIDE SEQUENCE [LARGE SCALE GENOMIC DNA]</scope>
    <source>
        <strain evidence="1 2">BZ-SZ-XJ29</strain>
    </source>
</reference>
<dbReference type="Pfam" id="PF11104">
    <property type="entry name" value="PilM_2"/>
    <property type="match status" value="1"/>
</dbReference>
<evidence type="ECO:0000313" key="2">
    <source>
        <dbReference type="Proteomes" id="UP000321816"/>
    </source>
</evidence>
<dbReference type="SUPFAM" id="SSF53067">
    <property type="entry name" value="Actin-like ATPase domain"/>
    <property type="match status" value="1"/>
</dbReference>
<organism evidence="1 2">
    <name type="scientific">Alkalicoccus halolimnae</name>
    <dbReference type="NCBI Taxonomy" id="1667239"/>
    <lineage>
        <taxon>Bacteria</taxon>
        <taxon>Bacillati</taxon>
        <taxon>Bacillota</taxon>
        <taxon>Bacilli</taxon>
        <taxon>Bacillales</taxon>
        <taxon>Bacillaceae</taxon>
        <taxon>Alkalicoccus</taxon>
    </lineage>
</organism>
<dbReference type="EMBL" id="CP144914">
    <property type="protein sequence ID" value="WWD79188.1"/>
    <property type="molecule type" value="Genomic_DNA"/>
</dbReference>
<name>A0A5C7FHS1_9BACI</name>
<accession>A0A5C7FHS1</accession>
<evidence type="ECO:0000313" key="1">
    <source>
        <dbReference type="EMBL" id="WWD79188.1"/>
    </source>
</evidence>
<dbReference type="Gene3D" id="3.30.1490.300">
    <property type="match status" value="1"/>
</dbReference>
<protein>
    <submittedName>
        <fullName evidence="1">Pilus assembly protein PilM</fullName>
    </submittedName>
</protein>
<keyword evidence="2" id="KW-1185">Reference proteome</keyword>
<dbReference type="AlphaFoldDB" id="A0A5C7FHS1"/>
<gene>
    <name evidence="1" type="primary">pilM</name>
    <name evidence="1" type="ORF">FTX54_012265</name>
</gene>
<dbReference type="OrthoDB" id="2690797at2"/>
<dbReference type="InterPro" id="IPR043129">
    <property type="entry name" value="ATPase_NBD"/>
</dbReference>
<dbReference type="RefSeq" id="WP_147803503.1">
    <property type="nucleotide sequence ID" value="NZ_CP144914.1"/>
</dbReference>
<proteinExistence type="predicted"/>
<dbReference type="Proteomes" id="UP000321816">
    <property type="component" value="Chromosome"/>
</dbReference>
<dbReference type="Gene3D" id="3.30.420.40">
    <property type="match status" value="2"/>
</dbReference>
<dbReference type="KEGG" id="ahal:FTX54_012265"/>
<dbReference type="InterPro" id="IPR005883">
    <property type="entry name" value="PilM"/>
</dbReference>
<sequence>MNISFPKKTQHALLIADHVIRYARVKGSSLSGVEVIEERFLPPGIFEGGQVKEVDTLLTILQECTDAWKLQGRQIVFSLPDTLAIVRRHTIPMDVKDENVLGHLFLELGETLHLPVEQPVFDWHEISRNEEERELLVFAAPEEAVTTLSRLIREVKLKPAAADISALALYRLYDAFGKTEAESHTMFLQLSPMLLQVSIFAGELPLVVRTIAIEDGAHLWEAGEESQQQWQGTEEELKASWEPVLEELGKLMNFYQFHYQHGEAEVTGVVVTGDHPYTDLFMKVLKNQIDLPVSLFEETDWETNQNQPIGRQFYTPIGLALKKEV</sequence>